<dbReference type="Proteomes" id="UP000499080">
    <property type="component" value="Unassembled WGS sequence"/>
</dbReference>
<dbReference type="OrthoDB" id="6436985at2759"/>
<dbReference type="AlphaFoldDB" id="A0A4Y2E4Y2"/>
<evidence type="ECO:0008006" key="3">
    <source>
        <dbReference type="Google" id="ProtNLM"/>
    </source>
</evidence>
<gene>
    <name evidence="1" type="ORF">AVEN_202135_1</name>
</gene>
<comment type="caution">
    <text evidence="1">The sequence shown here is derived from an EMBL/GenBank/DDBJ whole genome shotgun (WGS) entry which is preliminary data.</text>
</comment>
<reference evidence="1 2" key="1">
    <citation type="journal article" date="2019" name="Sci. Rep.">
        <title>Orb-weaving spider Araneus ventricosus genome elucidates the spidroin gene catalogue.</title>
        <authorList>
            <person name="Kono N."/>
            <person name="Nakamura H."/>
            <person name="Ohtoshi R."/>
            <person name="Moran D.A.P."/>
            <person name="Shinohara A."/>
            <person name="Yoshida Y."/>
            <person name="Fujiwara M."/>
            <person name="Mori M."/>
            <person name="Tomita M."/>
            <person name="Arakawa K."/>
        </authorList>
    </citation>
    <scope>NUCLEOTIDE SEQUENCE [LARGE SCALE GENOMIC DNA]</scope>
</reference>
<protein>
    <recommendedName>
        <fullName evidence="3">Zinc finger BED domain-containing protein 5</fullName>
    </recommendedName>
</protein>
<evidence type="ECO:0000313" key="2">
    <source>
        <dbReference type="Proteomes" id="UP000499080"/>
    </source>
</evidence>
<organism evidence="1 2">
    <name type="scientific">Araneus ventricosus</name>
    <name type="common">Orbweaver spider</name>
    <name type="synonym">Epeira ventricosa</name>
    <dbReference type="NCBI Taxonomy" id="182803"/>
    <lineage>
        <taxon>Eukaryota</taxon>
        <taxon>Metazoa</taxon>
        <taxon>Ecdysozoa</taxon>
        <taxon>Arthropoda</taxon>
        <taxon>Chelicerata</taxon>
        <taxon>Arachnida</taxon>
        <taxon>Araneae</taxon>
        <taxon>Araneomorphae</taxon>
        <taxon>Entelegynae</taxon>
        <taxon>Araneoidea</taxon>
        <taxon>Araneidae</taxon>
        <taxon>Araneus</taxon>
    </lineage>
</organism>
<proteinExistence type="predicted"/>
<dbReference type="PANTHER" id="PTHR45913:SF19">
    <property type="entry name" value="LOW QUALITY PROTEIN: ZINC FINGER BED DOMAIN-CONTAINING PROTEIN 5-LIKE"/>
    <property type="match status" value="1"/>
</dbReference>
<evidence type="ECO:0000313" key="1">
    <source>
        <dbReference type="EMBL" id="GBM22865.1"/>
    </source>
</evidence>
<dbReference type="EMBL" id="BGPR01000488">
    <property type="protein sequence ID" value="GBM22865.1"/>
    <property type="molecule type" value="Genomic_DNA"/>
</dbReference>
<sequence length="107" mass="12364">MKLAYLADIFKKNNDLRFSLQGKEVTVFDATDKVEGFKKKLKYWVESIKTGTLDCFPITKGFGEELESDIPADILNEFEVNLLRLIDAFNSYFPKGLMETYKKTFGF</sequence>
<keyword evidence="2" id="KW-1185">Reference proteome</keyword>
<dbReference type="PANTHER" id="PTHR45913">
    <property type="entry name" value="EPM2A-INTERACTING PROTEIN 1"/>
    <property type="match status" value="1"/>
</dbReference>
<accession>A0A4Y2E4Y2</accession>
<name>A0A4Y2E4Y2_ARAVE</name>